<organism evidence="2 3">
    <name type="scientific">Solanum stoloniferum</name>
    <dbReference type="NCBI Taxonomy" id="62892"/>
    <lineage>
        <taxon>Eukaryota</taxon>
        <taxon>Viridiplantae</taxon>
        <taxon>Streptophyta</taxon>
        <taxon>Embryophyta</taxon>
        <taxon>Tracheophyta</taxon>
        <taxon>Spermatophyta</taxon>
        <taxon>Magnoliopsida</taxon>
        <taxon>eudicotyledons</taxon>
        <taxon>Gunneridae</taxon>
        <taxon>Pentapetalae</taxon>
        <taxon>asterids</taxon>
        <taxon>lamiids</taxon>
        <taxon>Solanales</taxon>
        <taxon>Solanaceae</taxon>
        <taxon>Solanoideae</taxon>
        <taxon>Solaneae</taxon>
        <taxon>Solanum</taxon>
    </lineage>
</organism>
<accession>A0ABD2UI75</accession>
<keyword evidence="3" id="KW-1185">Reference proteome</keyword>
<dbReference type="EMBL" id="JBJKTR010000005">
    <property type="protein sequence ID" value="KAL3368316.1"/>
    <property type="molecule type" value="Genomic_DNA"/>
</dbReference>
<name>A0ABD2UI75_9SOLN</name>
<evidence type="ECO:0000313" key="2">
    <source>
        <dbReference type="EMBL" id="KAL3368316.1"/>
    </source>
</evidence>
<sequence length="128" mass="14841">MYIEGIRPILTPATCIYFFWTCTSLFLPCISVYAAVYSLLLAFQSTFLISSPCSQAIDRHSLRHTSVHWDSDSNKARGNAIRPQWPIWNGKEREAVELEERTRDHMKQQKERLMHICNKGNLGLELNQ</sequence>
<feature type="transmembrane region" description="Helical" evidence="1">
    <location>
        <begin position="17"/>
        <end position="43"/>
    </location>
</feature>
<comment type="caution">
    <text evidence="2">The sequence shown here is derived from an EMBL/GenBank/DDBJ whole genome shotgun (WGS) entry which is preliminary data.</text>
</comment>
<gene>
    <name evidence="2" type="ORF">AABB24_009279</name>
</gene>
<evidence type="ECO:0000313" key="3">
    <source>
        <dbReference type="Proteomes" id="UP001627284"/>
    </source>
</evidence>
<reference evidence="2 3" key="1">
    <citation type="submission" date="2024-05" db="EMBL/GenBank/DDBJ databases">
        <title>De novo assembly of an allotetraploid wild potato.</title>
        <authorList>
            <person name="Hosaka A.J."/>
        </authorList>
    </citation>
    <scope>NUCLEOTIDE SEQUENCE [LARGE SCALE GENOMIC DNA]</scope>
    <source>
        <tissue evidence="2">Young leaves</tissue>
    </source>
</reference>
<dbReference type="Proteomes" id="UP001627284">
    <property type="component" value="Unassembled WGS sequence"/>
</dbReference>
<keyword evidence="1" id="KW-0472">Membrane</keyword>
<protein>
    <submittedName>
        <fullName evidence="2">Uncharacterized protein</fullName>
    </submittedName>
</protein>
<keyword evidence="1" id="KW-0812">Transmembrane</keyword>
<evidence type="ECO:0000256" key="1">
    <source>
        <dbReference type="SAM" id="Phobius"/>
    </source>
</evidence>
<proteinExistence type="predicted"/>
<dbReference type="AlphaFoldDB" id="A0ABD2UI75"/>
<keyword evidence="1" id="KW-1133">Transmembrane helix</keyword>